<comment type="similarity">
    <text evidence="5 7">Belongs to the succinate/malate CoA ligase alpha subunit family.</text>
</comment>
<dbReference type="Gene3D" id="3.40.50.261">
    <property type="entry name" value="Succinyl-CoA synthetase domains"/>
    <property type="match status" value="1"/>
</dbReference>
<reference evidence="10 11" key="1">
    <citation type="submission" date="2014-03" db="EMBL/GenBank/DDBJ databases">
        <title>Draft Genome Sequences of Four Burkholderia Strains.</title>
        <authorList>
            <person name="Liu X.Y."/>
            <person name="Li C.X."/>
            <person name="Xu J.H."/>
        </authorList>
    </citation>
    <scope>NUCLEOTIDE SEQUENCE [LARGE SCALE GENOMIC DNA]</scope>
    <source>
        <strain evidence="10 11">DSM 50014</strain>
    </source>
</reference>
<feature type="binding site" evidence="5">
    <location>
        <position position="163"/>
    </location>
    <ligand>
        <name>substrate</name>
        <note>ligand shared with subunit beta</note>
    </ligand>
</feature>
<dbReference type="SUPFAM" id="SSF51735">
    <property type="entry name" value="NAD(P)-binding Rossmann-fold domains"/>
    <property type="match status" value="1"/>
</dbReference>
<organism evidence="10 11">
    <name type="scientific">Caballeronia glathei</name>
    <dbReference type="NCBI Taxonomy" id="60547"/>
    <lineage>
        <taxon>Bacteria</taxon>
        <taxon>Pseudomonadati</taxon>
        <taxon>Pseudomonadota</taxon>
        <taxon>Betaproteobacteria</taxon>
        <taxon>Burkholderiales</taxon>
        <taxon>Burkholderiaceae</taxon>
        <taxon>Caballeronia</taxon>
    </lineage>
</organism>
<comment type="function">
    <text evidence="5 8">Succinyl-CoA synthetase functions in the citric acid cycle (TCA), coupling the hydrolysis of succinyl-CoA to the synthesis of either ATP or GTP and thus represents the only step of substrate-level phosphorylation in the TCA. The alpha subunit of the enzyme binds the substrates coenzyme A and phosphate, while succinate binding and nucleotide specificity is provided by the beta subunit.</text>
</comment>
<evidence type="ECO:0000256" key="7">
    <source>
        <dbReference type="RuleBase" id="RU000677"/>
    </source>
</evidence>
<comment type="catalytic activity">
    <reaction evidence="5 8">
        <text>succinate + ATP + CoA = succinyl-CoA + ADP + phosphate</text>
        <dbReference type="Rhea" id="RHEA:17661"/>
        <dbReference type="ChEBI" id="CHEBI:30031"/>
        <dbReference type="ChEBI" id="CHEBI:30616"/>
        <dbReference type="ChEBI" id="CHEBI:43474"/>
        <dbReference type="ChEBI" id="CHEBI:57287"/>
        <dbReference type="ChEBI" id="CHEBI:57292"/>
        <dbReference type="ChEBI" id="CHEBI:456216"/>
        <dbReference type="EC" id="6.2.1.5"/>
    </reaction>
</comment>
<dbReference type="STRING" id="60547.GCA_000751215_05487"/>
<evidence type="ECO:0000256" key="4">
    <source>
        <dbReference type="ARBA" id="ARBA00022741"/>
    </source>
</evidence>
<dbReference type="UniPathway" id="UPA00223">
    <property type="reaction ID" value="UER00999"/>
</dbReference>
<comment type="caution">
    <text evidence="10">The sequence shown here is derived from an EMBL/GenBank/DDBJ whole genome shotgun (WGS) entry which is preliminary data.</text>
</comment>
<evidence type="ECO:0000256" key="2">
    <source>
        <dbReference type="ARBA" id="ARBA00022532"/>
    </source>
</evidence>
<dbReference type="InterPro" id="IPR016102">
    <property type="entry name" value="Succinyl-CoA_synth-like"/>
</dbReference>
<dbReference type="PROSITE" id="PS00399">
    <property type="entry name" value="SUCCINYL_COA_LIG_2"/>
    <property type="match status" value="1"/>
</dbReference>
<dbReference type="GO" id="GO:0009361">
    <property type="term" value="C:succinate-CoA ligase complex (ADP-forming)"/>
    <property type="evidence" value="ECO:0007669"/>
    <property type="project" value="TreeGrafter"/>
</dbReference>
<feature type="binding site" evidence="5">
    <location>
        <position position="43"/>
    </location>
    <ligand>
        <name>CoA</name>
        <dbReference type="ChEBI" id="CHEBI:57287"/>
    </ligand>
</feature>
<evidence type="ECO:0000256" key="6">
    <source>
        <dbReference type="PIRSR" id="PIRSR001553-1"/>
    </source>
</evidence>
<proteinExistence type="inferred from homology"/>
<feature type="active site" description="Tele-phosphohistidine intermediate" evidence="5 6">
    <location>
        <position position="251"/>
    </location>
</feature>
<dbReference type="SMART" id="SM00881">
    <property type="entry name" value="CoA_binding"/>
    <property type="match status" value="1"/>
</dbReference>
<evidence type="ECO:0000256" key="1">
    <source>
        <dbReference type="ARBA" id="ARBA00005064"/>
    </source>
</evidence>
<accession>A0A069PP17</accession>
<evidence type="ECO:0000259" key="9">
    <source>
        <dbReference type="SMART" id="SM00881"/>
    </source>
</evidence>
<dbReference type="NCBIfam" id="TIGR01019">
    <property type="entry name" value="sucCoAalpha"/>
    <property type="match status" value="1"/>
</dbReference>
<dbReference type="AlphaFoldDB" id="A0A069PP17"/>
<dbReference type="FunFam" id="3.40.50.720:FF:000002">
    <property type="entry name" value="Succinate--CoA ligase [ADP-forming] subunit alpha"/>
    <property type="match status" value="1"/>
</dbReference>
<dbReference type="GO" id="GO:0006099">
    <property type="term" value="P:tricarboxylic acid cycle"/>
    <property type="evidence" value="ECO:0007669"/>
    <property type="project" value="UniProtKB-UniRule"/>
</dbReference>
<dbReference type="InterPro" id="IPR005810">
    <property type="entry name" value="CoA_lig_alpha"/>
</dbReference>
<dbReference type="PROSITE" id="PS01216">
    <property type="entry name" value="SUCCINYL_COA_LIG_1"/>
    <property type="match status" value="1"/>
</dbReference>
<dbReference type="PANTHER" id="PTHR11117:SF2">
    <property type="entry name" value="SUCCINATE--COA LIGASE [ADP_GDP-FORMING] SUBUNIT ALPHA, MITOCHONDRIAL"/>
    <property type="match status" value="1"/>
</dbReference>
<dbReference type="HAMAP" id="MF_01988">
    <property type="entry name" value="Succ_CoA_alpha"/>
    <property type="match status" value="1"/>
</dbReference>
<evidence type="ECO:0000256" key="5">
    <source>
        <dbReference type="HAMAP-Rule" id="MF_01988"/>
    </source>
</evidence>
<feature type="binding site" evidence="5">
    <location>
        <begin position="96"/>
        <end position="98"/>
    </location>
    <ligand>
        <name>CoA</name>
        <dbReference type="ChEBI" id="CHEBI:57287"/>
    </ligand>
</feature>
<name>A0A069PP17_9BURK</name>
<dbReference type="GO" id="GO:0000166">
    <property type="term" value="F:nucleotide binding"/>
    <property type="evidence" value="ECO:0007669"/>
    <property type="project" value="UniProtKB-KW"/>
</dbReference>
<evidence type="ECO:0000313" key="10">
    <source>
        <dbReference type="EMBL" id="KDR42448.1"/>
    </source>
</evidence>
<evidence type="ECO:0000313" key="11">
    <source>
        <dbReference type="Proteomes" id="UP000027466"/>
    </source>
</evidence>
<dbReference type="Gene3D" id="3.40.50.720">
    <property type="entry name" value="NAD(P)-binding Rossmann-like Domain"/>
    <property type="match status" value="1"/>
</dbReference>
<feature type="binding site" evidence="5">
    <location>
        <begin position="17"/>
        <end position="20"/>
    </location>
    <ligand>
        <name>CoA</name>
        <dbReference type="ChEBI" id="CHEBI:57287"/>
    </ligand>
</feature>
<sequence>MSILIDETTRVIVQGFTGDKASFHAKEMIAYGTNVVGGVTPGKGGQRHLDLPVFNTVKEAVRATGATASLVFVPPPYCGDSIMEAADAGLELVCAITDGIPAQDMMRVKRYLLRYPKEQRTTLVGPNCAGIISAGRAMLGIMPGHIYRRGSVGIVSRSGTLGYEAAAQLNALGLGVTTSVGIGGDPINGSSFLDHLRRFEQDPETEVVIMIGEIGGPQEAEAARWVRDHMTKPVVGYVAGLTAPKGRRMGHAGAIISATGDSAAEKAEIMKSYGLFVAPSASELGSTVAAALAQNVTRRVA</sequence>
<dbReference type="PIRSF" id="PIRSF001553">
    <property type="entry name" value="SucCS_alpha"/>
    <property type="match status" value="1"/>
</dbReference>
<keyword evidence="4 5" id="KW-0547">Nucleotide-binding</keyword>
<dbReference type="PANTHER" id="PTHR11117">
    <property type="entry name" value="SUCCINYL-COA LIGASE SUBUNIT ALPHA"/>
    <property type="match status" value="1"/>
</dbReference>
<keyword evidence="3 5" id="KW-0436">Ligase</keyword>
<dbReference type="Pfam" id="PF00549">
    <property type="entry name" value="Ligase_CoA"/>
    <property type="match status" value="1"/>
</dbReference>
<comment type="catalytic activity">
    <reaction evidence="5">
        <text>GTP + succinate + CoA = succinyl-CoA + GDP + phosphate</text>
        <dbReference type="Rhea" id="RHEA:22120"/>
        <dbReference type="ChEBI" id="CHEBI:30031"/>
        <dbReference type="ChEBI" id="CHEBI:37565"/>
        <dbReference type="ChEBI" id="CHEBI:43474"/>
        <dbReference type="ChEBI" id="CHEBI:57287"/>
        <dbReference type="ChEBI" id="CHEBI:57292"/>
        <dbReference type="ChEBI" id="CHEBI:58189"/>
    </reaction>
</comment>
<dbReference type="InterPro" id="IPR017440">
    <property type="entry name" value="Cit_synth/succinyl-CoA_lig_AS"/>
</dbReference>
<dbReference type="SUPFAM" id="SSF52210">
    <property type="entry name" value="Succinyl-CoA synthetase domains"/>
    <property type="match status" value="1"/>
</dbReference>
<dbReference type="NCBIfam" id="NF004230">
    <property type="entry name" value="PRK05678.1"/>
    <property type="match status" value="1"/>
</dbReference>
<dbReference type="InterPro" id="IPR036291">
    <property type="entry name" value="NAD(P)-bd_dom_sf"/>
</dbReference>
<dbReference type="InterPro" id="IPR005811">
    <property type="entry name" value="SUCC_ACL_C"/>
</dbReference>
<dbReference type="GO" id="GO:0004776">
    <property type="term" value="F:succinate-CoA ligase (GDP-forming) activity"/>
    <property type="evidence" value="ECO:0007669"/>
    <property type="project" value="TreeGrafter"/>
</dbReference>
<dbReference type="GO" id="GO:0004775">
    <property type="term" value="F:succinate-CoA ligase (ADP-forming) activity"/>
    <property type="evidence" value="ECO:0007669"/>
    <property type="project" value="UniProtKB-UniRule"/>
</dbReference>
<keyword evidence="2 5" id="KW-0816">Tricarboxylic acid cycle</keyword>
<dbReference type="PRINTS" id="PR01798">
    <property type="entry name" value="SCOASYNTHASE"/>
</dbReference>
<dbReference type="Proteomes" id="UP000027466">
    <property type="component" value="Unassembled WGS sequence"/>
</dbReference>
<evidence type="ECO:0000256" key="3">
    <source>
        <dbReference type="ARBA" id="ARBA00022598"/>
    </source>
</evidence>
<evidence type="ECO:0000256" key="8">
    <source>
        <dbReference type="RuleBase" id="RU000699"/>
    </source>
</evidence>
<gene>
    <name evidence="5" type="primary">sucD</name>
    <name evidence="10" type="ORF">BG61_08875</name>
</gene>
<dbReference type="Pfam" id="PF02629">
    <property type="entry name" value="CoA_binding"/>
    <property type="match status" value="1"/>
</dbReference>
<comment type="pathway">
    <text evidence="1 5 8">Carbohydrate metabolism; tricarboxylic acid cycle; succinate from succinyl-CoA (ligase route): step 1/1.</text>
</comment>
<dbReference type="RefSeq" id="WP_035937806.1">
    <property type="nucleotide sequence ID" value="NZ_CADFFX010000022.1"/>
</dbReference>
<protein>
    <recommendedName>
        <fullName evidence="5">Succinate--CoA ligase [ADP-forming] subunit alpha</fullName>
        <ecNumber evidence="5">6.2.1.5</ecNumber>
    </recommendedName>
    <alternativeName>
        <fullName evidence="5">Succinyl-CoA synthetase subunit alpha</fullName>
        <shortName evidence="5">SCS-alpha</shortName>
    </alternativeName>
</protein>
<dbReference type="InterPro" id="IPR033847">
    <property type="entry name" value="Citrt_syn/SCS-alpha_CS"/>
</dbReference>
<comment type="subunit">
    <text evidence="5 8">Heterotetramer of two alpha and two beta subunits.</text>
</comment>
<dbReference type="EC" id="6.2.1.5" evidence="5"/>
<dbReference type="InterPro" id="IPR003781">
    <property type="entry name" value="CoA-bd"/>
</dbReference>
<dbReference type="EMBL" id="JFHC01000016">
    <property type="protein sequence ID" value="KDR42448.1"/>
    <property type="molecule type" value="Genomic_DNA"/>
</dbReference>
<dbReference type="FunFam" id="3.40.50.261:FF:000006">
    <property type="entry name" value="Succinate--CoA ligase [ADP-forming] subunit alpha"/>
    <property type="match status" value="1"/>
</dbReference>
<keyword evidence="11" id="KW-1185">Reference proteome</keyword>
<feature type="domain" description="CoA-binding" evidence="9">
    <location>
        <begin position="4"/>
        <end position="100"/>
    </location>
</feature>